<protein>
    <submittedName>
        <fullName evidence="4">Alpha/beta hydrolase fold-3 domain-containing protein</fullName>
    </submittedName>
</protein>
<dbReference type="SUPFAM" id="SSF53474">
    <property type="entry name" value="alpha/beta-Hydrolases"/>
    <property type="match status" value="1"/>
</dbReference>
<keyword evidence="2 4" id="KW-0378">Hydrolase</keyword>
<sequence length="318" mass="35259">MLSPRRIMKSGSPAREYLSVAQFRKLFDQLQEHKPIPGVSVTNFDVPFNQYSIENVKAYVFKPEGKEHEELPAVFYLHGGGWIAGNVQSFDSLCRQLTLLSGCALVFPEYTLAPDAQFPVQNEQCFTIIQYFSQHGASHGLRTDAFGLVADTAGGQLSPVMVNLAHARELKVNFAYQVLFCPWVDTSDATHPTRSEFENFTGPFFDTRAAQKWIALYVPEAKDRLSSLASPLLMSKEQAARQPPTLIAVSDVDPLRSEGLEFAKLLQQSDVECAMIRMEACLHDCIVLEGLRTSPTAQVAIRMAAAELKRALSGKTSI</sequence>
<organism evidence="4 5">
    <name type="scientific">Viridothelium virens</name>
    <name type="common">Speckled blister lichen</name>
    <name type="synonym">Trypethelium virens</name>
    <dbReference type="NCBI Taxonomy" id="1048519"/>
    <lineage>
        <taxon>Eukaryota</taxon>
        <taxon>Fungi</taxon>
        <taxon>Dikarya</taxon>
        <taxon>Ascomycota</taxon>
        <taxon>Pezizomycotina</taxon>
        <taxon>Dothideomycetes</taxon>
        <taxon>Dothideomycetes incertae sedis</taxon>
        <taxon>Trypetheliales</taxon>
        <taxon>Trypetheliaceae</taxon>
        <taxon>Viridothelium</taxon>
    </lineage>
</organism>
<evidence type="ECO:0000313" key="4">
    <source>
        <dbReference type="EMBL" id="KAF2235768.1"/>
    </source>
</evidence>
<gene>
    <name evidence="4" type="ORF">EV356DRAFT_566097</name>
</gene>
<evidence type="ECO:0000256" key="2">
    <source>
        <dbReference type="ARBA" id="ARBA00022801"/>
    </source>
</evidence>
<dbReference type="PROSITE" id="PS01173">
    <property type="entry name" value="LIPASE_GDXG_HIS"/>
    <property type="match status" value="1"/>
</dbReference>
<dbReference type="EMBL" id="ML991789">
    <property type="protein sequence ID" value="KAF2235768.1"/>
    <property type="molecule type" value="Genomic_DNA"/>
</dbReference>
<reference evidence="4" key="1">
    <citation type="journal article" date="2020" name="Stud. Mycol.">
        <title>101 Dothideomycetes genomes: a test case for predicting lifestyles and emergence of pathogens.</title>
        <authorList>
            <person name="Haridas S."/>
            <person name="Albert R."/>
            <person name="Binder M."/>
            <person name="Bloem J."/>
            <person name="Labutti K."/>
            <person name="Salamov A."/>
            <person name="Andreopoulos B."/>
            <person name="Baker S."/>
            <person name="Barry K."/>
            <person name="Bills G."/>
            <person name="Bluhm B."/>
            <person name="Cannon C."/>
            <person name="Castanera R."/>
            <person name="Culley D."/>
            <person name="Daum C."/>
            <person name="Ezra D."/>
            <person name="Gonzalez J."/>
            <person name="Henrissat B."/>
            <person name="Kuo A."/>
            <person name="Liang C."/>
            <person name="Lipzen A."/>
            <person name="Lutzoni F."/>
            <person name="Magnuson J."/>
            <person name="Mondo S."/>
            <person name="Nolan M."/>
            <person name="Ohm R."/>
            <person name="Pangilinan J."/>
            <person name="Park H.-J."/>
            <person name="Ramirez L."/>
            <person name="Alfaro M."/>
            <person name="Sun H."/>
            <person name="Tritt A."/>
            <person name="Yoshinaga Y."/>
            <person name="Zwiers L.-H."/>
            <person name="Turgeon B."/>
            <person name="Goodwin S."/>
            <person name="Spatafora J."/>
            <person name="Crous P."/>
            <person name="Grigoriev I."/>
        </authorList>
    </citation>
    <scope>NUCLEOTIDE SEQUENCE</scope>
    <source>
        <strain evidence="4">Tuck. ex Michener</strain>
    </source>
</reference>
<proteinExistence type="inferred from homology"/>
<evidence type="ECO:0000313" key="5">
    <source>
        <dbReference type="Proteomes" id="UP000800092"/>
    </source>
</evidence>
<dbReference type="AlphaFoldDB" id="A0A6A6HD57"/>
<dbReference type="InterPro" id="IPR050300">
    <property type="entry name" value="GDXG_lipolytic_enzyme"/>
</dbReference>
<evidence type="ECO:0000256" key="1">
    <source>
        <dbReference type="ARBA" id="ARBA00010515"/>
    </source>
</evidence>
<feature type="domain" description="Alpha/beta hydrolase fold-3" evidence="3">
    <location>
        <begin position="74"/>
        <end position="286"/>
    </location>
</feature>
<accession>A0A6A6HD57</accession>
<evidence type="ECO:0000259" key="3">
    <source>
        <dbReference type="Pfam" id="PF07859"/>
    </source>
</evidence>
<dbReference type="Proteomes" id="UP000800092">
    <property type="component" value="Unassembled WGS sequence"/>
</dbReference>
<dbReference type="PANTHER" id="PTHR48081">
    <property type="entry name" value="AB HYDROLASE SUPERFAMILY PROTEIN C4A8.06C"/>
    <property type="match status" value="1"/>
</dbReference>
<name>A0A6A6HD57_VIRVR</name>
<dbReference type="InterPro" id="IPR002168">
    <property type="entry name" value="Lipase_GDXG_HIS_AS"/>
</dbReference>
<dbReference type="GO" id="GO:0016787">
    <property type="term" value="F:hydrolase activity"/>
    <property type="evidence" value="ECO:0007669"/>
    <property type="project" value="UniProtKB-KW"/>
</dbReference>
<comment type="similarity">
    <text evidence="1">Belongs to the 'GDXG' lipolytic enzyme family.</text>
</comment>
<dbReference type="Pfam" id="PF07859">
    <property type="entry name" value="Abhydrolase_3"/>
    <property type="match status" value="1"/>
</dbReference>
<dbReference type="InterPro" id="IPR013094">
    <property type="entry name" value="AB_hydrolase_3"/>
</dbReference>
<dbReference type="Gene3D" id="3.40.50.1820">
    <property type="entry name" value="alpha/beta hydrolase"/>
    <property type="match status" value="1"/>
</dbReference>
<dbReference type="PANTHER" id="PTHR48081:SF8">
    <property type="entry name" value="ALPHA_BETA HYDROLASE FOLD-3 DOMAIN-CONTAINING PROTEIN-RELATED"/>
    <property type="match status" value="1"/>
</dbReference>
<dbReference type="OrthoDB" id="433474at2759"/>
<dbReference type="InterPro" id="IPR029058">
    <property type="entry name" value="AB_hydrolase_fold"/>
</dbReference>
<keyword evidence="5" id="KW-1185">Reference proteome</keyword>